<evidence type="ECO:0000313" key="1">
    <source>
        <dbReference type="EMBL" id="WXB08307.1"/>
    </source>
</evidence>
<dbReference type="EMBL" id="CP089983">
    <property type="protein sequence ID" value="WXB08307.1"/>
    <property type="molecule type" value="Genomic_DNA"/>
</dbReference>
<keyword evidence="2" id="KW-1185">Reference proteome</keyword>
<evidence type="ECO:0000313" key="2">
    <source>
        <dbReference type="Proteomes" id="UP001374803"/>
    </source>
</evidence>
<proteinExistence type="predicted"/>
<dbReference type="Proteomes" id="UP001374803">
    <property type="component" value="Chromosome"/>
</dbReference>
<dbReference type="RefSeq" id="WP_394837982.1">
    <property type="nucleotide sequence ID" value="NZ_CP089929.1"/>
</dbReference>
<accession>A0ABZ2LHP6</accession>
<organism evidence="1 2">
    <name type="scientific">Pendulispora rubella</name>
    <dbReference type="NCBI Taxonomy" id="2741070"/>
    <lineage>
        <taxon>Bacteria</taxon>
        <taxon>Pseudomonadati</taxon>
        <taxon>Myxococcota</taxon>
        <taxon>Myxococcia</taxon>
        <taxon>Myxococcales</taxon>
        <taxon>Sorangiineae</taxon>
        <taxon>Pendulisporaceae</taxon>
        <taxon>Pendulispora</taxon>
    </lineage>
</organism>
<protein>
    <submittedName>
        <fullName evidence="1">Uncharacterized protein</fullName>
    </submittedName>
</protein>
<gene>
    <name evidence="1" type="ORF">LVJ94_13810</name>
</gene>
<name>A0ABZ2LHP6_9BACT</name>
<reference evidence="1" key="1">
    <citation type="submission" date="2021-12" db="EMBL/GenBank/DDBJ databases">
        <title>Discovery of the Pendulisporaceae a myxobacterial family with distinct sporulation behavior and unique specialized metabolism.</title>
        <authorList>
            <person name="Garcia R."/>
            <person name="Popoff A."/>
            <person name="Bader C.D."/>
            <person name="Loehr J."/>
            <person name="Walesch S."/>
            <person name="Walt C."/>
            <person name="Boldt J."/>
            <person name="Bunk B."/>
            <person name="Haeckl F.J.F.P.J."/>
            <person name="Gunesch A.P."/>
            <person name="Birkelbach J."/>
            <person name="Nuebel U."/>
            <person name="Pietschmann T."/>
            <person name="Bach T."/>
            <person name="Mueller R."/>
        </authorList>
    </citation>
    <scope>NUCLEOTIDE SEQUENCE</scope>
    <source>
        <strain evidence="1">MSr11367</strain>
    </source>
</reference>
<sequence>MRNVFGAALPKTDAGHRGPRDLSARVRALLGTVDDEDRAELIGLELWDLSPETNPFGVEQIVLAAESLVLAVRGPEGHPIGPGSTRTRSLAAHHRAQATQVQLRELLKQLDEDERARLLAEAIENLSDDIGDYAIRSIERYAEKARHEILEPHRSHLASAWHDDDLWVD</sequence>